<dbReference type="InterPro" id="IPR003661">
    <property type="entry name" value="HisK_dim/P_dom"/>
</dbReference>
<keyword evidence="13" id="KW-1185">Reference proteome</keyword>
<evidence type="ECO:0000256" key="4">
    <source>
        <dbReference type="ARBA" id="ARBA00022679"/>
    </source>
</evidence>
<dbReference type="Pfam" id="PF02518">
    <property type="entry name" value="HATPase_c"/>
    <property type="match status" value="1"/>
</dbReference>
<evidence type="ECO:0000256" key="5">
    <source>
        <dbReference type="ARBA" id="ARBA00022777"/>
    </source>
</evidence>
<dbReference type="EC" id="2.7.13.3" evidence="2"/>
<keyword evidence="7" id="KW-0175">Coiled coil</keyword>
<keyword evidence="5" id="KW-0418">Kinase</keyword>
<dbReference type="Gene3D" id="3.30.565.10">
    <property type="entry name" value="Histidine kinase-like ATPase, C-terminal domain"/>
    <property type="match status" value="1"/>
</dbReference>
<keyword evidence="3" id="KW-0597">Phosphoprotein</keyword>
<dbReference type="InterPro" id="IPR005467">
    <property type="entry name" value="His_kinase_dom"/>
</dbReference>
<dbReference type="InterPro" id="IPR036097">
    <property type="entry name" value="HisK_dim/P_sf"/>
</dbReference>
<dbReference type="InterPro" id="IPR003594">
    <property type="entry name" value="HATPase_dom"/>
</dbReference>
<keyword evidence="8" id="KW-1133">Transmembrane helix</keyword>
<proteinExistence type="predicted"/>
<dbReference type="SUPFAM" id="SSF55785">
    <property type="entry name" value="PYP-like sensor domain (PAS domain)"/>
    <property type="match status" value="2"/>
</dbReference>
<dbReference type="PROSITE" id="PS50109">
    <property type="entry name" value="HIS_KIN"/>
    <property type="match status" value="1"/>
</dbReference>
<dbReference type="PRINTS" id="PR00344">
    <property type="entry name" value="BCTRLSENSOR"/>
</dbReference>
<dbReference type="InterPro" id="IPR004358">
    <property type="entry name" value="Sig_transdc_His_kin-like_C"/>
</dbReference>
<dbReference type="InterPro" id="IPR000014">
    <property type="entry name" value="PAS"/>
</dbReference>
<accession>A0ABN6RRK9</accession>
<evidence type="ECO:0000256" key="8">
    <source>
        <dbReference type="SAM" id="Phobius"/>
    </source>
</evidence>
<dbReference type="InterPro" id="IPR050736">
    <property type="entry name" value="Sensor_HK_Regulatory"/>
</dbReference>
<dbReference type="Gene3D" id="1.10.287.130">
    <property type="match status" value="1"/>
</dbReference>
<dbReference type="SMART" id="SM00091">
    <property type="entry name" value="PAS"/>
    <property type="match status" value="1"/>
</dbReference>
<dbReference type="EMBL" id="AP026708">
    <property type="protein sequence ID" value="BDQ33597.1"/>
    <property type="molecule type" value="Genomic_DNA"/>
</dbReference>
<dbReference type="NCBIfam" id="TIGR00229">
    <property type="entry name" value="sensory_box"/>
    <property type="match status" value="1"/>
</dbReference>
<dbReference type="CDD" id="cd16922">
    <property type="entry name" value="HATPase_EvgS-ArcB-TorS-like"/>
    <property type="match status" value="1"/>
</dbReference>
<organism evidence="12 13">
    <name type="scientific">Pseudodesulfovibrio portus</name>
    <dbReference type="NCBI Taxonomy" id="231439"/>
    <lineage>
        <taxon>Bacteria</taxon>
        <taxon>Pseudomonadati</taxon>
        <taxon>Thermodesulfobacteriota</taxon>
        <taxon>Desulfovibrionia</taxon>
        <taxon>Desulfovibrionales</taxon>
        <taxon>Desulfovibrionaceae</taxon>
    </lineage>
</organism>
<keyword evidence="8" id="KW-0812">Transmembrane</keyword>
<evidence type="ECO:0000313" key="13">
    <source>
        <dbReference type="Proteomes" id="UP001061361"/>
    </source>
</evidence>
<keyword evidence="4" id="KW-0808">Transferase</keyword>
<dbReference type="SMART" id="SM00387">
    <property type="entry name" value="HATPase_c"/>
    <property type="match status" value="1"/>
</dbReference>
<dbReference type="CDD" id="cd00130">
    <property type="entry name" value="PAS"/>
    <property type="match status" value="2"/>
</dbReference>
<dbReference type="RefSeq" id="WP_264983656.1">
    <property type="nucleotide sequence ID" value="NZ_AP026708.1"/>
</dbReference>
<evidence type="ECO:0000313" key="12">
    <source>
        <dbReference type="EMBL" id="BDQ33597.1"/>
    </source>
</evidence>
<dbReference type="PANTHER" id="PTHR43711">
    <property type="entry name" value="TWO-COMPONENT HISTIDINE KINASE"/>
    <property type="match status" value="1"/>
</dbReference>
<dbReference type="SMART" id="SM00388">
    <property type="entry name" value="HisKA"/>
    <property type="match status" value="1"/>
</dbReference>
<dbReference type="PROSITE" id="PS50113">
    <property type="entry name" value="PAC"/>
    <property type="match status" value="2"/>
</dbReference>
<evidence type="ECO:0000256" key="7">
    <source>
        <dbReference type="SAM" id="Coils"/>
    </source>
</evidence>
<dbReference type="InterPro" id="IPR000700">
    <property type="entry name" value="PAS-assoc_C"/>
</dbReference>
<dbReference type="SMART" id="SM00086">
    <property type="entry name" value="PAC"/>
    <property type="match status" value="2"/>
</dbReference>
<evidence type="ECO:0000256" key="1">
    <source>
        <dbReference type="ARBA" id="ARBA00000085"/>
    </source>
</evidence>
<dbReference type="SUPFAM" id="SSF47384">
    <property type="entry name" value="Homodimeric domain of signal transducing histidine kinase"/>
    <property type="match status" value="1"/>
</dbReference>
<dbReference type="SUPFAM" id="SSF55874">
    <property type="entry name" value="ATPase domain of HSP90 chaperone/DNA topoisomerase II/histidine kinase"/>
    <property type="match status" value="1"/>
</dbReference>
<reference evidence="12" key="1">
    <citation type="submission" date="2022-08" db="EMBL/GenBank/DDBJ databases">
        <title>Genome Sequence of the sulphate-reducing bacterium, Pseudodesulfovibrio portus JCM14722.</title>
        <authorList>
            <person name="Kondo R."/>
            <person name="Kataoka T."/>
        </authorList>
    </citation>
    <scope>NUCLEOTIDE SEQUENCE</scope>
    <source>
        <strain evidence="12">JCM 14722</strain>
    </source>
</reference>
<sequence>MIAENTLYTLLILLGAILVALVADLIRRRKAEDSLKDRVHILTTLADSIPSPIFYKDREGIYQGCNTAFLNMLGRTREEVVGKSVYDISPKHLAEVYEKADNDLLRKGGVQRYETQVKFADGSIHEMFFTKSVFHDEKSEVAGLLGVMLDITERKKAEEKLRLAHETLERKVEERTHKLKEAEKESRTKSDFLNTVINSINHGIVVIDAKDHTIKLANKAASGGRSTEGMHCFELLHNRGTPCVEDVGLCPMHQVTKTGEPCTTMHNHTSPDGEPRFVEIHTYPVFDENGEVVQIIDNIMDVTSRRLAEKALMDAKDLAESTNQHMSEFLDTVSHELRTPMTSVQGFSKLIQKSFCDRFAPITSENATLRKAADRIEQNLAIVISESERMVSLINDQLDLSKLQSGRIDWKMTRLAPAELIERTLKAVTPLFSEDDISLISEVEEGLPMLTGDPDRLMQVLINLISNAAKFTQEGTVRCRVAREGEGVLFAVSDTGIGIPEDQIDHIFNKFKQVQNDITGKPAGTGLGLPISKEIVQHHGGRIWAESVFGEGSTFYVSLPAEENKPPEGADAP</sequence>
<dbReference type="PROSITE" id="PS50112">
    <property type="entry name" value="PAS"/>
    <property type="match status" value="1"/>
</dbReference>
<dbReference type="Pfam" id="PF00512">
    <property type="entry name" value="HisKA"/>
    <property type="match status" value="1"/>
</dbReference>
<name>A0ABN6RRK9_9BACT</name>
<feature type="domain" description="PAC" evidence="11">
    <location>
        <begin position="111"/>
        <end position="163"/>
    </location>
</feature>
<protein>
    <recommendedName>
        <fullName evidence="2">histidine kinase</fullName>
        <ecNumber evidence="2">2.7.13.3</ecNumber>
    </recommendedName>
</protein>
<evidence type="ECO:0000259" key="9">
    <source>
        <dbReference type="PROSITE" id="PS50109"/>
    </source>
</evidence>
<gene>
    <name evidence="12" type="ORF">JCM14722_11390</name>
</gene>
<feature type="domain" description="PAC" evidence="11">
    <location>
        <begin position="262"/>
        <end position="314"/>
    </location>
</feature>
<dbReference type="Proteomes" id="UP001061361">
    <property type="component" value="Chromosome"/>
</dbReference>
<evidence type="ECO:0000256" key="6">
    <source>
        <dbReference type="ARBA" id="ARBA00023012"/>
    </source>
</evidence>
<evidence type="ECO:0000256" key="2">
    <source>
        <dbReference type="ARBA" id="ARBA00012438"/>
    </source>
</evidence>
<feature type="coiled-coil region" evidence="7">
    <location>
        <begin position="154"/>
        <end position="185"/>
    </location>
</feature>
<dbReference type="InterPro" id="IPR001610">
    <property type="entry name" value="PAC"/>
</dbReference>
<dbReference type="InterPro" id="IPR035965">
    <property type="entry name" value="PAS-like_dom_sf"/>
</dbReference>
<evidence type="ECO:0000256" key="3">
    <source>
        <dbReference type="ARBA" id="ARBA00022553"/>
    </source>
</evidence>
<dbReference type="PANTHER" id="PTHR43711:SF30">
    <property type="entry name" value="HISTIDINE KINASE"/>
    <property type="match status" value="1"/>
</dbReference>
<comment type="catalytic activity">
    <reaction evidence="1">
        <text>ATP + protein L-histidine = ADP + protein N-phospho-L-histidine.</text>
        <dbReference type="EC" id="2.7.13.3"/>
    </reaction>
</comment>
<keyword evidence="6" id="KW-0902">Two-component regulatory system</keyword>
<evidence type="ECO:0000259" key="11">
    <source>
        <dbReference type="PROSITE" id="PS50113"/>
    </source>
</evidence>
<feature type="domain" description="PAS" evidence="10">
    <location>
        <begin position="38"/>
        <end position="108"/>
    </location>
</feature>
<keyword evidence="8" id="KW-0472">Membrane</keyword>
<dbReference type="Gene3D" id="3.30.450.20">
    <property type="entry name" value="PAS domain"/>
    <property type="match status" value="2"/>
</dbReference>
<feature type="domain" description="Histidine kinase" evidence="9">
    <location>
        <begin position="332"/>
        <end position="563"/>
    </location>
</feature>
<dbReference type="CDD" id="cd00082">
    <property type="entry name" value="HisKA"/>
    <property type="match status" value="1"/>
</dbReference>
<dbReference type="InterPro" id="IPR036890">
    <property type="entry name" value="HATPase_C_sf"/>
</dbReference>
<feature type="transmembrane region" description="Helical" evidence="8">
    <location>
        <begin position="6"/>
        <end position="26"/>
    </location>
</feature>
<evidence type="ECO:0000259" key="10">
    <source>
        <dbReference type="PROSITE" id="PS50112"/>
    </source>
</evidence>
<dbReference type="InterPro" id="IPR013656">
    <property type="entry name" value="PAS_4"/>
</dbReference>
<dbReference type="Pfam" id="PF08448">
    <property type="entry name" value="PAS_4"/>
    <property type="match status" value="2"/>
</dbReference>